<dbReference type="AlphaFoldDB" id="U2QRH0"/>
<evidence type="ECO:0000313" key="1">
    <source>
        <dbReference type="EMBL" id="ERK58814.1"/>
    </source>
</evidence>
<organism evidence="1 2">
    <name type="scientific">Propionibacterium acidifaciens F0233</name>
    <dbReference type="NCBI Taxonomy" id="553198"/>
    <lineage>
        <taxon>Bacteria</taxon>
        <taxon>Bacillati</taxon>
        <taxon>Actinomycetota</taxon>
        <taxon>Actinomycetes</taxon>
        <taxon>Propionibacteriales</taxon>
        <taxon>Propionibacteriaceae</taxon>
        <taxon>Propionibacterium</taxon>
    </lineage>
</organism>
<keyword evidence="2" id="KW-1185">Reference proteome</keyword>
<dbReference type="Proteomes" id="UP000017052">
    <property type="component" value="Unassembled WGS sequence"/>
</dbReference>
<comment type="caution">
    <text evidence="1">The sequence shown here is derived from an EMBL/GenBank/DDBJ whole genome shotgun (WGS) entry which is preliminary data.</text>
</comment>
<protein>
    <submittedName>
        <fullName evidence="1">Uncharacterized protein</fullName>
    </submittedName>
</protein>
<dbReference type="EMBL" id="ACVN02000130">
    <property type="protein sequence ID" value="ERK58814.1"/>
    <property type="molecule type" value="Genomic_DNA"/>
</dbReference>
<accession>U2QRH0</accession>
<name>U2QRH0_9ACTN</name>
<dbReference type="RefSeq" id="WP_021797139.1">
    <property type="nucleotide sequence ID" value="NZ_ACVN02000130.1"/>
</dbReference>
<sequence length="69" mass="7322">MTSLIDSISQAAPTVLTEVTALARRRADILVCFERLGSSNGPIEAVCGCDPGWSGVGWSGWMQVVSIRV</sequence>
<dbReference type="GeneID" id="96768407"/>
<reference evidence="1" key="1">
    <citation type="submission" date="2013-08" db="EMBL/GenBank/DDBJ databases">
        <authorList>
            <person name="Durkin A.S."/>
            <person name="Haft D.R."/>
            <person name="McCorrison J."/>
            <person name="Torralba M."/>
            <person name="Gillis M."/>
            <person name="Haft D.H."/>
            <person name="Methe B."/>
            <person name="Sutton G."/>
            <person name="Nelson K.E."/>
        </authorList>
    </citation>
    <scope>NUCLEOTIDE SEQUENCE [LARGE SCALE GENOMIC DNA]</scope>
    <source>
        <strain evidence="1">F0233</strain>
    </source>
</reference>
<proteinExistence type="predicted"/>
<gene>
    <name evidence="1" type="ORF">HMPREF0682_1011</name>
</gene>
<evidence type="ECO:0000313" key="2">
    <source>
        <dbReference type="Proteomes" id="UP000017052"/>
    </source>
</evidence>
<dbReference type="OrthoDB" id="5150170at2"/>